<dbReference type="PANTHER" id="PTHR39335:SF1">
    <property type="entry name" value="BLL4220 PROTEIN"/>
    <property type="match status" value="1"/>
</dbReference>
<dbReference type="PROSITE" id="PS51257">
    <property type="entry name" value="PROKAR_LIPOPROTEIN"/>
    <property type="match status" value="1"/>
</dbReference>
<proteinExistence type="predicted"/>
<reference evidence="2 3" key="1">
    <citation type="submission" date="2019-07" db="EMBL/GenBank/DDBJ databases">
        <title>Genome assembly of Bacillus simplex strain GGC-P6A.</title>
        <authorList>
            <person name="Jennings M.E."/>
            <person name="Barton H.A."/>
        </authorList>
    </citation>
    <scope>NUCLEOTIDE SEQUENCE [LARGE SCALE GENOMIC DNA]</scope>
    <source>
        <strain evidence="2 3">GGC-P6A</strain>
    </source>
</reference>
<sequence length="156" mass="17542">MKKWMVFSVFMMVLVLAACGNEANDSPQNDQVVSGTADEKAVTLKLLESEPTGEYLADSKGMTLYFFKNDKSGKSNCVGDCLKKWPPFMERDFAVPKGFEEKDFGTIKREDTGEEQVTYKGFPLYYFVNDKAAGDVNGEGVKNVWYIVNNKTVFPK</sequence>
<feature type="chain" id="PRO_5038886821" description="Lipoprotein" evidence="1">
    <location>
        <begin position="18"/>
        <end position="156"/>
    </location>
</feature>
<comment type="caution">
    <text evidence="2">The sequence shown here is derived from an EMBL/GenBank/DDBJ whole genome shotgun (WGS) entry which is preliminary data.</text>
</comment>
<evidence type="ECO:0000313" key="3">
    <source>
        <dbReference type="Proteomes" id="UP000317770"/>
    </source>
</evidence>
<accession>A0A8B5XU01</accession>
<protein>
    <recommendedName>
        <fullName evidence="4">Lipoprotein</fullName>
    </recommendedName>
</protein>
<dbReference type="Proteomes" id="UP000317770">
    <property type="component" value="Unassembled WGS sequence"/>
</dbReference>
<gene>
    <name evidence="2" type="ORF">FQP34_21745</name>
</gene>
<evidence type="ECO:0008006" key="4">
    <source>
        <dbReference type="Google" id="ProtNLM"/>
    </source>
</evidence>
<dbReference type="GO" id="GO:0043448">
    <property type="term" value="P:alkane catabolic process"/>
    <property type="evidence" value="ECO:0007669"/>
    <property type="project" value="TreeGrafter"/>
</dbReference>
<dbReference type="RefSeq" id="WP_144480286.1">
    <property type="nucleotide sequence ID" value="NZ_JARMTY010000011.1"/>
</dbReference>
<evidence type="ECO:0000313" key="2">
    <source>
        <dbReference type="EMBL" id="TVX77765.1"/>
    </source>
</evidence>
<dbReference type="EMBL" id="VNKI01000011">
    <property type="protein sequence ID" value="TVX77765.1"/>
    <property type="molecule type" value="Genomic_DNA"/>
</dbReference>
<dbReference type="Pfam" id="PF03640">
    <property type="entry name" value="Lipoprotein_15"/>
    <property type="match status" value="2"/>
</dbReference>
<dbReference type="PANTHER" id="PTHR39335">
    <property type="entry name" value="BLL4220 PROTEIN"/>
    <property type="match status" value="1"/>
</dbReference>
<organism evidence="2 3">
    <name type="scientific">Peribacillus simplex</name>
    <dbReference type="NCBI Taxonomy" id="1478"/>
    <lineage>
        <taxon>Bacteria</taxon>
        <taxon>Bacillati</taxon>
        <taxon>Bacillota</taxon>
        <taxon>Bacilli</taxon>
        <taxon>Bacillales</taxon>
        <taxon>Bacillaceae</taxon>
        <taxon>Peribacillus</taxon>
    </lineage>
</organism>
<evidence type="ECO:0000256" key="1">
    <source>
        <dbReference type="SAM" id="SignalP"/>
    </source>
</evidence>
<name>A0A8B5XU01_9BACI</name>
<dbReference type="AlphaFoldDB" id="A0A8B5XU01"/>
<dbReference type="InterPro" id="IPR005297">
    <property type="entry name" value="Lipoprotein_repeat"/>
</dbReference>
<keyword evidence="1" id="KW-0732">Signal</keyword>
<feature type="signal peptide" evidence="1">
    <location>
        <begin position="1"/>
        <end position="17"/>
    </location>
</feature>